<dbReference type="GO" id="GO:0005886">
    <property type="term" value="C:plasma membrane"/>
    <property type="evidence" value="ECO:0007669"/>
    <property type="project" value="TreeGrafter"/>
</dbReference>
<evidence type="ECO:0000313" key="3">
    <source>
        <dbReference type="EMBL" id="SNT76529.1"/>
    </source>
</evidence>
<feature type="domain" description="Glycosyltransferase 2-like" evidence="2">
    <location>
        <begin position="26"/>
        <end position="186"/>
    </location>
</feature>
<keyword evidence="1" id="KW-0812">Transmembrane</keyword>
<sequence length="333" mass="36876">MTRKSANMARIRPVPSVASEPVPDLSFIVPAFNEEDNIAETLRRIEAEAGQLVARHEIILIDDGSSDATFETAIQAGRAMPLRVIRLSRNFGKEQAIMAGLQASKGAAVVILDADLQEPLCHLKTMLEHRAAGYEMIFATRAHRADEGLSKRLFTRLFYWLLNRGAETEIPPDARDFRLMDRKVVNALCALPERNRFMKGLYGWVGFRSIAVPIELERRQNGTSKFGFRGLMRLGMTGMTSFTNWPLRVWTGIGFAIAALAILYGLWITARTLIFGVDVPGWSTLTVAIFLLGGVQLISIGVLGEYLARIFTEVKGRPGFIIADDVVSAPRGL</sequence>
<dbReference type="RefSeq" id="WP_089345836.1">
    <property type="nucleotide sequence ID" value="NZ_CP067131.1"/>
</dbReference>
<name>A0A239Q1Q9_9RHOB</name>
<accession>A0A239Q1Q9</accession>
<organism evidence="3 4">
    <name type="scientific">Paracoccus seriniphilus</name>
    <dbReference type="NCBI Taxonomy" id="184748"/>
    <lineage>
        <taxon>Bacteria</taxon>
        <taxon>Pseudomonadati</taxon>
        <taxon>Pseudomonadota</taxon>
        <taxon>Alphaproteobacteria</taxon>
        <taxon>Rhodobacterales</taxon>
        <taxon>Paracoccaceae</taxon>
        <taxon>Paracoccus</taxon>
    </lineage>
</organism>
<dbReference type="InterPro" id="IPR050256">
    <property type="entry name" value="Glycosyltransferase_2"/>
</dbReference>
<dbReference type="Gene3D" id="3.90.550.10">
    <property type="entry name" value="Spore Coat Polysaccharide Biosynthesis Protein SpsA, Chain A"/>
    <property type="match status" value="1"/>
</dbReference>
<evidence type="ECO:0000256" key="1">
    <source>
        <dbReference type="SAM" id="Phobius"/>
    </source>
</evidence>
<dbReference type="CDD" id="cd04187">
    <property type="entry name" value="DPM1_like_bac"/>
    <property type="match status" value="1"/>
</dbReference>
<evidence type="ECO:0000313" key="4">
    <source>
        <dbReference type="Proteomes" id="UP000198307"/>
    </source>
</evidence>
<evidence type="ECO:0000259" key="2">
    <source>
        <dbReference type="Pfam" id="PF00535"/>
    </source>
</evidence>
<gene>
    <name evidence="3" type="ORF">SAMN05444959_12127</name>
</gene>
<dbReference type="PANTHER" id="PTHR48090">
    <property type="entry name" value="UNDECAPRENYL-PHOSPHATE 4-DEOXY-4-FORMAMIDO-L-ARABINOSE TRANSFERASE-RELATED"/>
    <property type="match status" value="1"/>
</dbReference>
<dbReference type="InterPro" id="IPR029044">
    <property type="entry name" value="Nucleotide-diphossugar_trans"/>
</dbReference>
<proteinExistence type="predicted"/>
<dbReference type="AlphaFoldDB" id="A0A239Q1Q9"/>
<dbReference type="Proteomes" id="UP000198307">
    <property type="component" value="Unassembled WGS sequence"/>
</dbReference>
<dbReference type="OrthoDB" id="9807795at2"/>
<dbReference type="GO" id="GO:0016740">
    <property type="term" value="F:transferase activity"/>
    <property type="evidence" value="ECO:0007669"/>
    <property type="project" value="UniProtKB-KW"/>
</dbReference>
<feature type="transmembrane region" description="Helical" evidence="1">
    <location>
        <begin position="249"/>
        <end position="270"/>
    </location>
</feature>
<keyword evidence="4" id="KW-1185">Reference proteome</keyword>
<protein>
    <submittedName>
        <fullName evidence="3">Glycosyltransferase involved in cell wall bisynthesis</fullName>
    </submittedName>
</protein>
<dbReference type="Pfam" id="PF00535">
    <property type="entry name" value="Glycos_transf_2"/>
    <property type="match status" value="1"/>
</dbReference>
<dbReference type="InterPro" id="IPR001173">
    <property type="entry name" value="Glyco_trans_2-like"/>
</dbReference>
<dbReference type="EMBL" id="FZQB01000021">
    <property type="protein sequence ID" value="SNT76529.1"/>
    <property type="molecule type" value="Genomic_DNA"/>
</dbReference>
<keyword evidence="1" id="KW-0472">Membrane</keyword>
<feature type="transmembrane region" description="Helical" evidence="1">
    <location>
        <begin position="282"/>
        <end position="308"/>
    </location>
</feature>
<reference evidence="3 4" key="1">
    <citation type="submission" date="2017-07" db="EMBL/GenBank/DDBJ databases">
        <authorList>
            <person name="Sun Z.S."/>
            <person name="Albrecht U."/>
            <person name="Echele G."/>
            <person name="Lee C.C."/>
        </authorList>
    </citation>
    <scope>NUCLEOTIDE SEQUENCE [LARGE SCALE GENOMIC DNA]</scope>
    <source>
        <strain evidence="3 4">DSM 14827</strain>
    </source>
</reference>
<keyword evidence="1" id="KW-1133">Transmembrane helix</keyword>
<dbReference type="SUPFAM" id="SSF53448">
    <property type="entry name" value="Nucleotide-diphospho-sugar transferases"/>
    <property type="match status" value="1"/>
</dbReference>
<dbReference type="PANTHER" id="PTHR48090:SF8">
    <property type="entry name" value="GLYCOSYLTRANSFERASE CSBB-RELATED"/>
    <property type="match status" value="1"/>
</dbReference>
<keyword evidence="3" id="KW-0808">Transferase</keyword>